<dbReference type="InterPro" id="IPR012223">
    <property type="entry name" value="TEII"/>
</dbReference>
<dbReference type="Pfam" id="PF00975">
    <property type="entry name" value="Thioesterase"/>
    <property type="match status" value="1"/>
</dbReference>
<organism evidence="2 3">
    <name type="scientific">Paenarthrobacter aromaticivorans</name>
    <dbReference type="NCBI Taxonomy" id="2849150"/>
    <lineage>
        <taxon>Bacteria</taxon>
        <taxon>Bacillati</taxon>
        <taxon>Actinomycetota</taxon>
        <taxon>Actinomycetes</taxon>
        <taxon>Micrococcales</taxon>
        <taxon>Micrococcaceae</taxon>
        <taxon>Paenarthrobacter</taxon>
    </lineage>
</organism>
<dbReference type="Proteomes" id="UP000824166">
    <property type="component" value="Unassembled WGS sequence"/>
</dbReference>
<comment type="caution">
    <text evidence="2">The sequence shown here is derived from an EMBL/GenBank/DDBJ whole genome shotgun (WGS) entry which is preliminary data.</text>
</comment>
<keyword evidence="3" id="KW-1185">Reference proteome</keyword>
<reference evidence="2 3" key="1">
    <citation type="submission" date="2021-06" db="EMBL/GenBank/DDBJ databases">
        <authorList>
            <person name="Jeong J.W."/>
        </authorList>
    </citation>
    <scope>NUCLEOTIDE SEQUENCE [LARGE SCALE GENOMIC DNA]</scope>
    <source>
        <strain evidence="2 3">MMS21-TAE1-1</strain>
    </source>
</reference>
<dbReference type="GO" id="GO:0016787">
    <property type="term" value="F:hydrolase activity"/>
    <property type="evidence" value="ECO:0007669"/>
    <property type="project" value="UniProtKB-KW"/>
</dbReference>
<evidence type="ECO:0000313" key="2">
    <source>
        <dbReference type="EMBL" id="MBU8868397.1"/>
    </source>
</evidence>
<name>A0ABS6IAL7_9MICC</name>
<accession>A0ABS6IAL7</accession>
<feature type="domain" description="Thioesterase" evidence="1">
    <location>
        <begin position="2"/>
        <end position="98"/>
    </location>
</feature>
<dbReference type="PANTHER" id="PTHR11487:SF0">
    <property type="entry name" value="S-ACYL FATTY ACID SYNTHASE THIOESTERASE, MEDIUM CHAIN"/>
    <property type="match status" value="1"/>
</dbReference>
<dbReference type="PANTHER" id="PTHR11487">
    <property type="entry name" value="THIOESTERASE"/>
    <property type="match status" value="1"/>
</dbReference>
<sequence>MHLFCLHHAGGTTASFAGWRFADVQVTKFSYRGRNFPSIAAAAESLAERIDTSPSPQLALYGHSMGAVLAFEIALLLQDTGRLAHVFLAAARPPSGRHDVGAVAAAAVSGQALSERAREVLLEDLALLGQYPGRPANMQLTVPATVLFSSDDPVVPASESRRWVEWCAQEARLLDIGTGGHLFHLSNPDVREIVRRTLSLKASV</sequence>
<proteinExistence type="predicted"/>
<keyword evidence="2" id="KW-0378">Hydrolase</keyword>
<gene>
    <name evidence="2" type="ORF">KSW38_19060</name>
</gene>
<dbReference type="InterPro" id="IPR001031">
    <property type="entry name" value="Thioesterase"/>
</dbReference>
<dbReference type="EMBL" id="JAHOPC010000014">
    <property type="protein sequence ID" value="MBU8868397.1"/>
    <property type="molecule type" value="Genomic_DNA"/>
</dbReference>
<protein>
    <submittedName>
        <fullName evidence="2">Alpha/beta hydrolase</fullName>
    </submittedName>
</protein>
<dbReference type="RefSeq" id="WP_216926514.1">
    <property type="nucleotide sequence ID" value="NZ_JAHOPC010000014.1"/>
</dbReference>
<evidence type="ECO:0000259" key="1">
    <source>
        <dbReference type="Pfam" id="PF00975"/>
    </source>
</evidence>
<evidence type="ECO:0000313" key="3">
    <source>
        <dbReference type="Proteomes" id="UP000824166"/>
    </source>
</evidence>